<evidence type="ECO:0000256" key="1">
    <source>
        <dbReference type="SAM" id="Phobius"/>
    </source>
</evidence>
<protein>
    <submittedName>
        <fullName evidence="4">Secreted protein</fullName>
    </submittedName>
</protein>
<proteinExistence type="predicted"/>
<name>A0A183TSZ5_SCHSO</name>
<keyword evidence="3" id="KW-1185">Reference proteome</keyword>
<organism evidence="4">
    <name type="scientific">Schistocephalus solidus</name>
    <name type="common">Tapeworm</name>
    <dbReference type="NCBI Taxonomy" id="70667"/>
    <lineage>
        <taxon>Eukaryota</taxon>
        <taxon>Metazoa</taxon>
        <taxon>Spiralia</taxon>
        <taxon>Lophotrochozoa</taxon>
        <taxon>Platyhelminthes</taxon>
        <taxon>Cestoda</taxon>
        <taxon>Eucestoda</taxon>
        <taxon>Diphyllobothriidea</taxon>
        <taxon>Diphyllobothriidae</taxon>
        <taxon>Schistocephalus</taxon>
    </lineage>
</organism>
<dbReference type="AlphaFoldDB" id="A0A183TSZ5"/>
<reference evidence="4" key="1">
    <citation type="submission" date="2016-06" db="UniProtKB">
        <authorList>
            <consortium name="WormBaseParasite"/>
        </authorList>
    </citation>
    <scope>IDENTIFICATION</scope>
</reference>
<evidence type="ECO:0000313" key="2">
    <source>
        <dbReference type="EMBL" id="VDM05979.1"/>
    </source>
</evidence>
<dbReference type="EMBL" id="UYSU01048240">
    <property type="protein sequence ID" value="VDM05979.1"/>
    <property type="molecule type" value="Genomic_DNA"/>
</dbReference>
<dbReference type="Proteomes" id="UP000275846">
    <property type="component" value="Unassembled WGS sequence"/>
</dbReference>
<feature type="transmembrane region" description="Helical" evidence="1">
    <location>
        <begin position="32"/>
        <end position="52"/>
    </location>
</feature>
<gene>
    <name evidence="2" type="ORF">SSLN_LOCUS19593</name>
</gene>
<evidence type="ECO:0000313" key="3">
    <source>
        <dbReference type="Proteomes" id="UP000275846"/>
    </source>
</evidence>
<dbReference type="WBParaSite" id="SSLN_0002032501-mRNA-1">
    <property type="protein sequence ID" value="SSLN_0002032501-mRNA-1"/>
    <property type="gene ID" value="SSLN_0002032501"/>
</dbReference>
<keyword evidence="1" id="KW-0812">Transmembrane</keyword>
<keyword evidence="1" id="KW-0472">Membrane</keyword>
<sequence length="95" mass="10440">MNENILTVGQWQINLELYTINMPGWQRSFNVVAMKAQLCLLLLTAIVLGVSIETQAQPFMMPMGAMGPLPPMGPMGPIGVPGPLMSAAWDDEQYY</sequence>
<keyword evidence="1" id="KW-1133">Transmembrane helix</keyword>
<reference evidence="2 3" key="2">
    <citation type="submission" date="2018-11" db="EMBL/GenBank/DDBJ databases">
        <authorList>
            <consortium name="Pathogen Informatics"/>
        </authorList>
    </citation>
    <scope>NUCLEOTIDE SEQUENCE [LARGE SCALE GENOMIC DNA]</scope>
    <source>
        <strain evidence="2 3">NST_G2</strain>
    </source>
</reference>
<accession>A0A183TSZ5</accession>
<evidence type="ECO:0000313" key="4">
    <source>
        <dbReference type="WBParaSite" id="SSLN_0002032501-mRNA-1"/>
    </source>
</evidence>